<feature type="domain" description="Aminoacyl-transfer RNA synthetases class-II family profile" evidence="13">
    <location>
        <begin position="256"/>
        <end position="550"/>
    </location>
</feature>
<dbReference type="SUPFAM" id="SSF55681">
    <property type="entry name" value="Class II aaRS and biotin synthetases"/>
    <property type="match status" value="1"/>
</dbReference>
<evidence type="ECO:0000256" key="4">
    <source>
        <dbReference type="ARBA" id="ARBA00022490"/>
    </source>
</evidence>
<dbReference type="EMBL" id="MH799521">
    <property type="protein sequence ID" value="QBH73680.1"/>
    <property type="molecule type" value="mRNA"/>
</dbReference>
<dbReference type="Pfam" id="PF00152">
    <property type="entry name" value="tRNA-synt_2"/>
    <property type="match status" value="1"/>
</dbReference>
<keyword evidence="7" id="KW-0067">ATP-binding</keyword>
<comment type="similarity">
    <text evidence="2">Belongs to the class-II aminoacyl-tRNA synthetase family.</text>
</comment>
<protein>
    <recommendedName>
        <fullName evidence="11">Asparagine--tRNA ligase, cytoplasmic</fullName>
        <ecNumber evidence="3">6.1.1.22</ecNumber>
    </recommendedName>
    <alternativeName>
        <fullName evidence="10">Asparaginyl-tRNA synthetase</fullName>
    </alternativeName>
</protein>
<dbReference type="Gene3D" id="3.30.930.10">
    <property type="entry name" value="Bira Bifunctional Protein, Domain 2"/>
    <property type="match status" value="1"/>
</dbReference>
<evidence type="ECO:0000256" key="3">
    <source>
        <dbReference type="ARBA" id="ARBA00012816"/>
    </source>
</evidence>
<dbReference type="FunFam" id="2.40.50.140:FF:000151">
    <property type="entry name" value="Asparagine--tRNA ligase, cytoplasmic"/>
    <property type="match status" value="1"/>
</dbReference>
<evidence type="ECO:0000256" key="7">
    <source>
        <dbReference type="ARBA" id="ARBA00022840"/>
    </source>
</evidence>
<keyword evidence="9 14" id="KW-0030">Aminoacyl-tRNA synthetase</keyword>
<dbReference type="PANTHER" id="PTHR22594:SF16">
    <property type="entry name" value="ASPARAGINE--TRNA LIGASE, CYTOPLASMIC"/>
    <property type="match status" value="1"/>
</dbReference>
<keyword evidence="6" id="KW-0547">Nucleotide-binding</keyword>
<sequence length="558" mass="64272">MPEVSTDMERLSIDALYTSEKNGCDETGDGTEVKPFKTILQAMRHAGKEPFPQIMVDAKVEGKKYEPAAKSQLKKIQKIWVRENYKKADKAAQKEDDVVRRAKNLEEGKKIKITEDPSLPKAKMIKINQGKEHRNVRVKINGWVHRLRRQGKSLMFITLRDGTGFLQCVLNDLLCQTYEALMLYTESAITLYGVIQELPAGKTAPGGHEMQVDYWELIGLAPAGGADAILNEEALPDVQLDNRHIMIRGENTSSILKMRSIVMQAFRDHYFSRGYTEVTPPTLVQTQVEGGSTLFKLDYFGEEAYLTQSSQLYLETCIPAMGDVFCIAQSYRAEQSRTRRHLAEYTHVEAECPFITFDDLLDRLEDLVCDVVQRVLDSPYGYLVEELNPDFKPPKKPFKRMNYSEAIVYLKEHNITKDDGSFYEFGEDIPEMPERKMTDEINQPIMLCRFPVEIKSFYMSRCTEDKRLTESVDVLLPGVGEIVGGSMRIWDYEELLAGYKREGIDPTPYYWYTDQRKYGSCPHGGYGLGLERFLCWMLNRYHIREVCLYPRFLERCRP</sequence>
<dbReference type="GO" id="GO:0006421">
    <property type="term" value="P:asparaginyl-tRNA aminoacylation"/>
    <property type="evidence" value="ECO:0007669"/>
    <property type="project" value="InterPro"/>
</dbReference>
<dbReference type="InterPro" id="IPR012340">
    <property type="entry name" value="NA-bd_OB-fold"/>
</dbReference>
<dbReference type="GO" id="GO:0005524">
    <property type="term" value="F:ATP binding"/>
    <property type="evidence" value="ECO:0007669"/>
    <property type="project" value="UniProtKB-KW"/>
</dbReference>
<dbReference type="InterPro" id="IPR002312">
    <property type="entry name" value="Asp/Asn-tRNA-synth_IIb"/>
</dbReference>
<dbReference type="Gene3D" id="3.30.1910.20">
    <property type="entry name" value="asparaginyl-tRNA synthetase, N-terminal domain"/>
    <property type="match status" value="1"/>
</dbReference>
<evidence type="ECO:0000256" key="1">
    <source>
        <dbReference type="ARBA" id="ARBA00004496"/>
    </source>
</evidence>
<comment type="subcellular location">
    <subcellularLocation>
        <location evidence="1">Cytoplasm</location>
    </subcellularLocation>
</comment>
<proteinExistence type="evidence at transcript level"/>
<evidence type="ECO:0000259" key="13">
    <source>
        <dbReference type="PROSITE" id="PS50862"/>
    </source>
</evidence>
<keyword evidence="5" id="KW-0436">Ligase</keyword>
<dbReference type="GO" id="GO:0003676">
    <property type="term" value="F:nucleic acid binding"/>
    <property type="evidence" value="ECO:0007669"/>
    <property type="project" value="InterPro"/>
</dbReference>
<keyword evidence="8" id="KW-0648">Protein biosynthesis</keyword>
<dbReference type="GO" id="GO:0004816">
    <property type="term" value="F:asparagine-tRNA ligase activity"/>
    <property type="evidence" value="ECO:0007669"/>
    <property type="project" value="UniProtKB-EC"/>
</dbReference>
<name>A0A481SY27_9NEOP</name>
<evidence type="ECO:0000256" key="8">
    <source>
        <dbReference type="ARBA" id="ARBA00022917"/>
    </source>
</evidence>
<organism evidence="14">
    <name type="scientific">Orthoderella ornata</name>
    <dbReference type="NCBI Taxonomy" id="444751"/>
    <lineage>
        <taxon>Eukaryota</taxon>
        <taxon>Metazoa</taxon>
        <taxon>Ecdysozoa</taxon>
        <taxon>Arthropoda</taxon>
        <taxon>Hexapoda</taxon>
        <taxon>Insecta</taxon>
        <taxon>Pterygota</taxon>
        <taxon>Neoptera</taxon>
        <taxon>Polyneoptera</taxon>
        <taxon>Dictyoptera</taxon>
        <taxon>Mantodea</taxon>
        <taxon>Eumantodea</taxon>
        <taxon>Mantoidea</taxon>
        <taxon>Mantidae</taxon>
        <taxon>Photininae</taxon>
        <taxon>Orthoderella</taxon>
    </lineage>
</organism>
<comment type="catalytic activity">
    <reaction evidence="12">
        <text>tRNA(Asn) + L-asparagine + ATP = L-asparaginyl-tRNA(Asn) + AMP + diphosphate + H(+)</text>
        <dbReference type="Rhea" id="RHEA:11180"/>
        <dbReference type="Rhea" id="RHEA-COMP:9659"/>
        <dbReference type="Rhea" id="RHEA-COMP:9674"/>
        <dbReference type="ChEBI" id="CHEBI:15378"/>
        <dbReference type="ChEBI" id="CHEBI:30616"/>
        <dbReference type="ChEBI" id="CHEBI:33019"/>
        <dbReference type="ChEBI" id="CHEBI:58048"/>
        <dbReference type="ChEBI" id="CHEBI:78442"/>
        <dbReference type="ChEBI" id="CHEBI:78515"/>
        <dbReference type="ChEBI" id="CHEBI:456215"/>
        <dbReference type="EC" id="6.1.1.22"/>
    </reaction>
</comment>
<evidence type="ECO:0000256" key="9">
    <source>
        <dbReference type="ARBA" id="ARBA00023146"/>
    </source>
</evidence>
<dbReference type="SUPFAM" id="SSF50249">
    <property type="entry name" value="Nucleic acid-binding proteins"/>
    <property type="match status" value="1"/>
</dbReference>
<dbReference type="CDD" id="cd04323">
    <property type="entry name" value="AsnRS_cyto_like_N"/>
    <property type="match status" value="1"/>
</dbReference>
<accession>A0A481SY27</accession>
<evidence type="ECO:0000256" key="5">
    <source>
        <dbReference type="ARBA" id="ARBA00022598"/>
    </source>
</evidence>
<keyword evidence="4" id="KW-0963">Cytoplasm</keyword>
<dbReference type="PROSITE" id="PS50862">
    <property type="entry name" value="AA_TRNA_LIGASE_II"/>
    <property type="match status" value="1"/>
</dbReference>
<dbReference type="CDD" id="cd00776">
    <property type="entry name" value="AsxRS_core"/>
    <property type="match status" value="1"/>
</dbReference>
<evidence type="ECO:0000256" key="10">
    <source>
        <dbReference type="ARBA" id="ARBA00029886"/>
    </source>
</evidence>
<evidence type="ECO:0000256" key="11">
    <source>
        <dbReference type="ARBA" id="ARBA00039867"/>
    </source>
</evidence>
<dbReference type="InterPro" id="IPR004365">
    <property type="entry name" value="NA-bd_OB_tRNA"/>
</dbReference>
<dbReference type="EC" id="6.1.1.22" evidence="3"/>
<dbReference type="AlphaFoldDB" id="A0A481SY27"/>
<dbReference type="Pfam" id="PF01336">
    <property type="entry name" value="tRNA_anti-codon"/>
    <property type="match status" value="1"/>
</dbReference>
<evidence type="ECO:0000313" key="14">
    <source>
        <dbReference type="EMBL" id="QBH73680.1"/>
    </source>
</evidence>
<reference evidence="14" key="1">
    <citation type="journal article" date="2019" name="Sci. Rep.">
        <title>No signal of deleterious mutation accumulation in conserved gene sequences of extant asexual hexapods.</title>
        <authorList>
            <person name="Brandt A."/>
            <person name="Bast J."/>
            <person name="Scheu S."/>
            <person name="Meusemann K."/>
            <person name="Donath A."/>
            <person name="Schuette K."/>
            <person name="Machida R."/>
            <person name="Kraaijeveld K."/>
        </authorList>
    </citation>
    <scope>NUCLEOTIDE SEQUENCE</scope>
    <source>
        <strain evidence="14">OG1518</strain>
    </source>
</reference>
<evidence type="ECO:0000256" key="2">
    <source>
        <dbReference type="ARBA" id="ARBA00008226"/>
    </source>
</evidence>
<dbReference type="InterPro" id="IPR004522">
    <property type="entry name" value="Asn-tRNA-ligase"/>
</dbReference>
<dbReference type="InterPro" id="IPR045864">
    <property type="entry name" value="aa-tRNA-synth_II/BPL/LPL"/>
</dbReference>
<evidence type="ECO:0000256" key="6">
    <source>
        <dbReference type="ARBA" id="ARBA00022741"/>
    </source>
</evidence>
<dbReference type="Gene3D" id="2.40.50.140">
    <property type="entry name" value="Nucleic acid-binding proteins"/>
    <property type="match status" value="1"/>
</dbReference>
<dbReference type="InterPro" id="IPR006195">
    <property type="entry name" value="aa-tRNA-synth_II"/>
</dbReference>
<dbReference type="PRINTS" id="PR01042">
    <property type="entry name" value="TRNASYNTHASP"/>
</dbReference>
<dbReference type="PANTHER" id="PTHR22594">
    <property type="entry name" value="ASPARTYL/LYSYL-TRNA SYNTHETASE"/>
    <property type="match status" value="1"/>
</dbReference>
<evidence type="ECO:0000256" key="12">
    <source>
        <dbReference type="ARBA" id="ARBA00047844"/>
    </source>
</evidence>
<dbReference type="NCBIfam" id="TIGR00457">
    <property type="entry name" value="asnS"/>
    <property type="match status" value="1"/>
</dbReference>
<dbReference type="Pfam" id="PF20917">
    <property type="entry name" value="AsnRS_N"/>
    <property type="match status" value="1"/>
</dbReference>
<dbReference type="GO" id="GO:0005737">
    <property type="term" value="C:cytoplasm"/>
    <property type="evidence" value="ECO:0007669"/>
    <property type="project" value="UniProtKB-SubCell"/>
</dbReference>
<dbReference type="FunFam" id="3.30.930.10:FF:000040">
    <property type="entry name" value="Asparagine--tRNA ligase, cytoplasmic"/>
    <property type="match status" value="1"/>
</dbReference>
<dbReference type="InterPro" id="IPR048952">
    <property type="entry name" value="AsnRS_N"/>
</dbReference>
<dbReference type="InterPro" id="IPR004364">
    <property type="entry name" value="Aa-tRNA-synt_II"/>
</dbReference>